<protein>
    <submittedName>
        <fullName evidence="6">Helix-turn-helix domain-containing protein</fullName>
    </submittedName>
</protein>
<reference evidence="6 7" key="1">
    <citation type="submission" date="2019-07" db="EMBL/GenBank/DDBJ databases">
        <title>Sphingomonas alkalisoli sp. nov., isolated from rhizosphere soil of Suaedae salsa.</title>
        <authorList>
            <person name="Zhang H."/>
            <person name="Xu L."/>
            <person name="Zhang J.-X."/>
            <person name="Sun J.-Q."/>
        </authorList>
    </citation>
    <scope>NUCLEOTIDE SEQUENCE [LARGE SCALE GENOMIC DNA]</scope>
    <source>
        <strain evidence="6 7">XS-10</strain>
    </source>
</reference>
<keyword evidence="2" id="KW-0238">DNA-binding</keyword>
<evidence type="ECO:0000313" key="7">
    <source>
        <dbReference type="Proteomes" id="UP000318055"/>
    </source>
</evidence>
<dbReference type="KEGG" id="ssua:FPZ54_16270"/>
<dbReference type="SUPFAM" id="SSF46785">
    <property type="entry name" value="Winged helix' DNA-binding domain"/>
    <property type="match status" value="1"/>
</dbReference>
<dbReference type="GO" id="GO:0045892">
    <property type="term" value="P:negative regulation of DNA-templated transcription"/>
    <property type="evidence" value="ECO:0007669"/>
    <property type="project" value="TreeGrafter"/>
</dbReference>
<dbReference type="EMBL" id="CP042239">
    <property type="protein sequence ID" value="QDX27406.1"/>
    <property type="molecule type" value="Genomic_DNA"/>
</dbReference>
<dbReference type="InterPro" id="IPR036388">
    <property type="entry name" value="WH-like_DNA-bd_sf"/>
</dbReference>
<dbReference type="InterPro" id="IPR029016">
    <property type="entry name" value="GAF-like_dom_sf"/>
</dbReference>
<evidence type="ECO:0000256" key="3">
    <source>
        <dbReference type="ARBA" id="ARBA00023163"/>
    </source>
</evidence>
<dbReference type="GO" id="GO:0003677">
    <property type="term" value="F:DNA binding"/>
    <property type="evidence" value="ECO:0007669"/>
    <property type="project" value="UniProtKB-KW"/>
</dbReference>
<dbReference type="PANTHER" id="PTHR30136">
    <property type="entry name" value="HELIX-TURN-HELIX TRANSCRIPTIONAL REGULATOR, ICLR FAMILY"/>
    <property type="match status" value="1"/>
</dbReference>
<dbReference type="GO" id="GO:0003700">
    <property type="term" value="F:DNA-binding transcription factor activity"/>
    <property type="evidence" value="ECO:0007669"/>
    <property type="project" value="TreeGrafter"/>
</dbReference>
<keyword evidence="1" id="KW-0805">Transcription regulation</keyword>
<name>A0A518RIW1_9SPHN</name>
<feature type="domain" description="IclR-ED" evidence="5">
    <location>
        <begin position="72"/>
        <end position="240"/>
    </location>
</feature>
<evidence type="ECO:0000259" key="4">
    <source>
        <dbReference type="PROSITE" id="PS51077"/>
    </source>
</evidence>
<dbReference type="InterPro" id="IPR050707">
    <property type="entry name" value="HTH_MetabolicPath_Reg"/>
</dbReference>
<dbReference type="Pfam" id="PF01614">
    <property type="entry name" value="IclR_C"/>
    <property type="match status" value="1"/>
</dbReference>
<evidence type="ECO:0000256" key="1">
    <source>
        <dbReference type="ARBA" id="ARBA00023015"/>
    </source>
</evidence>
<dbReference type="Gene3D" id="1.10.10.10">
    <property type="entry name" value="Winged helix-like DNA-binding domain superfamily/Winged helix DNA-binding domain"/>
    <property type="match status" value="1"/>
</dbReference>
<evidence type="ECO:0000256" key="2">
    <source>
        <dbReference type="ARBA" id="ARBA00023125"/>
    </source>
</evidence>
<organism evidence="6 7">
    <name type="scientific">Sphingomonas suaedae</name>
    <dbReference type="NCBI Taxonomy" id="2599297"/>
    <lineage>
        <taxon>Bacteria</taxon>
        <taxon>Pseudomonadati</taxon>
        <taxon>Pseudomonadota</taxon>
        <taxon>Alphaproteobacteria</taxon>
        <taxon>Sphingomonadales</taxon>
        <taxon>Sphingomonadaceae</taxon>
        <taxon>Sphingomonas</taxon>
    </lineage>
</organism>
<dbReference type="InterPro" id="IPR005471">
    <property type="entry name" value="Tscrpt_reg_IclR_N"/>
</dbReference>
<dbReference type="InterPro" id="IPR036390">
    <property type="entry name" value="WH_DNA-bd_sf"/>
</dbReference>
<dbReference type="PROSITE" id="PS51078">
    <property type="entry name" value="ICLR_ED"/>
    <property type="match status" value="1"/>
</dbReference>
<gene>
    <name evidence="6" type="ORF">FPZ54_16270</name>
</gene>
<dbReference type="RefSeq" id="WP_145848882.1">
    <property type="nucleotide sequence ID" value="NZ_CP042239.1"/>
</dbReference>
<feature type="domain" description="HTH iclR-type" evidence="4">
    <location>
        <begin position="10"/>
        <end position="71"/>
    </location>
</feature>
<evidence type="ECO:0000259" key="5">
    <source>
        <dbReference type="PROSITE" id="PS51078"/>
    </source>
</evidence>
<dbReference type="PANTHER" id="PTHR30136:SF34">
    <property type="entry name" value="TRANSCRIPTIONAL REGULATOR"/>
    <property type="match status" value="1"/>
</dbReference>
<sequence>MLSKPNAQPNQSLIDGIATLQALAVSPEPVGNRELARQLGFNPTRVNRLLKTLSYLGIARQTANRKYTAGPGMHVLAAQSLHASRIMQDALPVLEELRRFGLTIALGVLWRDSVSYLFHAPPGMSTTEGIGRIGLLPATSSGIGMALLAQHDDALIADLFANREIPGFPGGLDDLLTAIGAVREQGYARVLVNAAEDRHTVAVPVSHPSFAAVGMSGWIPEHNTGAIVEALKGAAARISD</sequence>
<dbReference type="AlphaFoldDB" id="A0A518RIW1"/>
<dbReference type="SUPFAM" id="SSF55781">
    <property type="entry name" value="GAF domain-like"/>
    <property type="match status" value="1"/>
</dbReference>
<dbReference type="OrthoDB" id="6534574at2"/>
<dbReference type="PROSITE" id="PS51077">
    <property type="entry name" value="HTH_ICLR"/>
    <property type="match status" value="1"/>
</dbReference>
<dbReference type="Pfam" id="PF09339">
    <property type="entry name" value="HTH_IclR"/>
    <property type="match status" value="1"/>
</dbReference>
<keyword evidence="3" id="KW-0804">Transcription</keyword>
<dbReference type="SMART" id="SM00346">
    <property type="entry name" value="HTH_ICLR"/>
    <property type="match status" value="1"/>
</dbReference>
<keyword evidence="7" id="KW-1185">Reference proteome</keyword>
<dbReference type="Proteomes" id="UP000318055">
    <property type="component" value="Chromosome"/>
</dbReference>
<dbReference type="InterPro" id="IPR014757">
    <property type="entry name" value="Tscrpt_reg_IclR_C"/>
</dbReference>
<evidence type="ECO:0000313" key="6">
    <source>
        <dbReference type="EMBL" id="QDX27406.1"/>
    </source>
</evidence>
<proteinExistence type="predicted"/>
<accession>A0A518RIW1</accession>
<dbReference type="Gene3D" id="3.30.450.40">
    <property type="match status" value="1"/>
</dbReference>